<gene>
    <name evidence="7" type="ORF">GCM10009639_51390</name>
</gene>
<evidence type="ECO:0000256" key="3">
    <source>
        <dbReference type="ARBA" id="ARBA00022801"/>
    </source>
</evidence>
<protein>
    <submittedName>
        <fullName evidence="7">NUDIX hydrolase</fullName>
    </submittedName>
</protein>
<dbReference type="PROSITE" id="PS00893">
    <property type="entry name" value="NUDIX_BOX"/>
    <property type="match status" value="1"/>
</dbReference>
<dbReference type="PANTHER" id="PTHR43046:SF12">
    <property type="entry name" value="GDP-MANNOSE MANNOSYL HYDROLASE"/>
    <property type="match status" value="1"/>
</dbReference>
<dbReference type="Proteomes" id="UP001499863">
    <property type="component" value="Unassembled WGS sequence"/>
</dbReference>
<evidence type="ECO:0000256" key="1">
    <source>
        <dbReference type="ARBA" id="ARBA00001946"/>
    </source>
</evidence>
<evidence type="ECO:0000256" key="2">
    <source>
        <dbReference type="ARBA" id="ARBA00005582"/>
    </source>
</evidence>
<organism evidence="7 8">
    <name type="scientific">Kitasatospora putterlickiae</name>
    <dbReference type="NCBI Taxonomy" id="221725"/>
    <lineage>
        <taxon>Bacteria</taxon>
        <taxon>Bacillati</taxon>
        <taxon>Actinomycetota</taxon>
        <taxon>Actinomycetes</taxon>
        <taxon>Kitasatosporales</taxon>
        <taxon>Streptomycetaceae</taxon>
        <taxon>Kitasatospora</taxon>
    </lineage>
</organism>
<proteinExistence type="inferred from homology"/>
<dbReference type="Gene3D" id="3.90.79.10">
    <property type="entry name" value="Nucleoside Triphosphate Pyrophosphohydrolase"/>
    <property type="match status" value="1"/>
</dbReference>
<keyword evidence="3 5" id="KW-0378">Hydrolase</keyword>
<dbReference type="InterPro" id="IPR020084">
    <property type="entry name" value="NUDIX_hydrolase_CS"/>
</dbReference>
<dbReference type="Pfam" id="PF00293">
    <property type="entry name" value="NUDIX"/>
    <property type="match status" value="1"/>
</dbReference>
<comment type="caution">
    <text evidence="7">The sequence shown here is derived from an EMBL/GenBank/DDBJ whole genome shotgun (WGS) entry which is preliminary data.</text>
</comment>
<evidence type="ECO:0000313" key="8">
    <source>
        <dbReference type="Proteomes" id="UP001499863"/>
    </source>
</evidence>
<keyword evidence="4" id="KW-0460">Magnesium</keyword>
<dbReference type="EMBL" id="BAAAKJ010000287">
    <property type="protein sequence ID" value="GAA1404951.1"/>
    <property type="molecule type" value="Genomic_DNA"/>
</dbReference>
<accession>A0ABN1YD11</accession>
<dbReference type="SUPFAM" id="SSF55811">
    <property type="entry name" value="Nudix"/>
    <property type="match status" value="1"/>
</dbReference>
<dbReference type="InterPro" id="IPR015797">
    <property type="entry name" value="NUDIX_hydrolase-like_dom_sf"/>
</dbReference>
<evidence type="ECO:0000256" key="5">
    <source>
        <dbReference type="RuleBase" id="RU003476"/>
    </source>
</evidence>
<evidence type="ECO:0000313" key="7">
    <source>
        <dbReference type="EMBL" id="GAA1404951.1"/>
    </source>
</evidence>
<reference evidence="7 8" key="1">
    <citation type="journal article" date="2019" name="Int. J. Syst. Evol. Microbiol.">
        <title>The Global Catalogue of Microorganisms (GCM) 10K type strain sequencing project: providing services to taxonomists for standard genome sequencing and annotation.</title>
        <authorList>
            <consortium name="The Broad Institute Genomics Platform"/>
            <consortium name="The Broad Institute Genome Sequencing Center for Infectious Disease"/>
            <person name="Wu L."/>
            <person name="Ma J."/>
        </authorList>
    </citation>
    <scope>NUCLEOTIDE SEQUENCE [LARGE SCALE GENOMIC DNA]</scope>
    <source>
        <strain evidence="7 8">JCM 12393</strain>
    </source>
</reference>
<dbReference type="PANTHER" id="PTHR43046">
    <property type="entry name" value="GDP-MANNOSE MANNOSYL HYDROLASE"/>
    <property type="match status" value="1"/>
</dbReference>
<dbReference type="GO" id="GO:0016787">
    <property type="term" value="F:hydrolase activity"/>
    <property type="evidence" value="ECO:0007669"/>
    <property type="project" value="UniProtKB-KW"/>
</dbReference>
<name>A0ABN1YD11_9ACTN</name>
<dbReference type="InterPro" id="IPR000086">
    <property type="entry name" value="NUDIX_hydrolase_dom"/>
</dbReference>
<feature type="domain" description="Nudix hydrolase" evidence="6">
    <location>
        <begin position="40"/>
        <end position="168"/>
    </location>
</feature>
<evidence type="ECO:0000259" key="6">
    <source>
        <dbReference type="PROSITE" id="PS51462"/>
    </source>
</evidence>
<dbReference type="PRINTS" id="PR00502">
    <property type="entry name" value="NUDIXFAMILY"/>
</dbReference>
<dbReference type="InterPro" id="IPR020476">
    <property type="entry name" value="Nudix_hydrolase"/>
</dbReference>
<evidence type="ECO:0000256" key="4">
    <source>
        <dbReference type="ARBA" id="ARBA00022842"/>
    </source>
</evidence>
<comment type="similarity">
    <text evidence="2 5">Belongs to the Nudix hydrolase family.</text>
</comment>
<dbReference type="PROSITE" id="PS51462">
    <property type="entry name" value="NUDIX"/>
    <property type="match status" value="1"/>
</dbReference>
<sequence length="187" mass="20337">MAEWAVHGRRQVYGSPWVELWLDDVDIPGVGRVDHHVLRMPKECANAVVTDGDGRFLLLYRHRFITGRWGWELPAGWVEPGEGPAAAAAREIEEETGWRPAEVVPLTEFDAMAGISTMRFHSFHATGATRIGEPADLAEASRVEWLTEGEVVELLGAGEVADGASLAALSYFLGPHRLAVRGGGGAR</sequence>
<keyword evidence="8" id="KW-1185">Reference proteome</keyword>
<comment type="cofactor">
    <cofactor evidence="1">
        <name>Mg(2+)</name>
        <dbReference type="ChEBI" id="CHEBI:18420"/>
    </cofactor>
</comment>
<dbReference type="RefSeq" id="WP_344340226.1">
    <property type="nucleotide sequence ID" value="NZ_BAAAKJ010000287.1"/>
</dbReference>